<dbReference type="Pfam" id="PF00481">
    <property type="entry name" value="PP2C"/>
    <property type="match status" value="1"/>
</dbReference>
<reference evidence="21" key="1">
    <citation type="submission" date="2020-03" db="EMBL/GenBank/DDBJ databases">
        <title>A high-quality chromosome-level genome assembly of a woody plant with both climbing and erect habits, Rhamnella rubrinervis.</title>
        <authorList>
            <person name="Lu Z."/>
            <person name="Yang Y."/>
            <person name="Zhu X."/>
            <person name="Sun Y."/>
        </authorList>
    </citation>
    <scope>NUCLEOTIDE SEQUENCE</scope>
    <source>
        <strain evidence="21">BYM</strain>
        <tissue evidence="21">Leaf</tissue>
    </source>
</reference>
<feature type="domain" description="Cyclic nucleotide-binding" evidence="19">
    <location>
        <begin position="603"/>
        <end position="729"/>
    </location>
</feature>
<evidence type="ECO:0000313" key="22">
    <source>
        <dbReference type="Proteomes" id="UP000796880"/>
    </source>
</evidence>
<dbReference type="SMART" id="SM00100">
    <property type="entry name" value="cNMP"/>
    <property type="match status" value="2"/>
</dbReference>
<evidence type="ECO:0000256" key="9">
    <source>
        <dbReference type="ARBA" id="ARBA00022801"/>
    </source>
</evidence>
<accession>A0A8K0E794</accession>
<keyword evidence="5" id="KW-0808">Transferase</keyword>
<dbReference type="InterPro" id="IPR036457">
    <property type="entry name" value="PPM-type-like_dom_sf"/>
</dbReference>
<dbReference type="Gene3D" id="3.60.40.10">
    <property type="entry name" value="PPM-type phosphatase domain"/>
    <property type="match status" value="1"/>
</dbReference>
<evidence type="ECO:0000256" key="2">
    <source>
        <dbReference type="ARBA" id="ARBA00001946"/>
    </source>
</evidence>
<evidence type="ECO:0000256" key="4">
    <source>
        <dbReference type="ARBA" id="ARBA00022527"/>
    </source>
</evidence>
<dbReference type="InterPro" id="IPR000595">
    <property type="entry name" value="cNMP-bd_dom"/>
</dbReference>
<dbReference type="SMART" id="SM00220">
    <property type="entry name" value="S_TKc"/>
    <property type="match status" value="1"/>
</dbReference>
<dbReference type="InterPro" id="IPR000222">
    <property type="entry name" value="PP2C_BS"/>
</dbReference>
<dbReference type="SUPFAM" id="SSF51206">
    <property type="entry name" value="cAMP-binding domain-like"/>
    <property type="match status" value="2"/>
</dbReference>
<dbReference type="AlphaFoldDB" id="A0A8K0E794"/>
<dbReference type="Proteomes" id="UP000796880">
    <property type="component" value="Unassembled WGS sequence"/>
</dbReference>
<keyword evidence="12 16" id="KW-0904">Protein phosphatase</keyword>
<dbReference type="EC" id="3.1.3.16" evidence="3"/>
<dbReference type="InterPro" id="IPR001932">
    <property type="entry name" value="PPM-type_phosphatase-like_dom"/>
</dbReference>
<evidence type="ECO:0000256" key="13">
    <source>
        <dbReference type="ARBA" id="ARBA00023211"/>
    </source>
</evidence>
<dbReference type="PROSITE" id="PS51746">
    <property type="entry name" value="PPM_2"/>
    <property type="match status" value="1"/>
</dbReference>
<dbReference type="Gene3D" id="2.60.120.10">
    <property type="entry name" value="Jelly Rolls"/>
    <property type="match status" value="2"/>
</dbReference>
<keyword evidence="11" id="KW-0460">Magnesium</keyword>
<evidence type="ECO:0000256" key="11">
    <source>
        <dbReference type="ARBA" id="ARBA00022842"/>
    </source>
</evidence>
<dbReference type="OrthoDB" id="10264738at2759"/>
<feature type="domain" description="PPM-type phosphatase" evidence="20">
    <location>
        <begin position="93"/>
        <end position="383"/>
    </location>
</feature>
<dbReference type="PANTHER" id="PTHR24353">
    <property type="entry name" value="CYCLIC NUCLEOTIDE-DEPENDENT PROTEIN KINASE"/>
    <property type="match status" value="1"/>
</dbReference>
<dbReference type="GO" id="GO:0046872">
    <property type="term" value="F:metal ion binding"/>
    <property type="evidence" value="ECO:0007669"/>
    <property type="project" value="UniProtKB-KW"/>
</dbReference>
<comment type="caution">
    <text evidence="21">The sequence shown here is derived from an EMBL/GenBank/DDBJ whole genome shotgun (WGS) entry which is preliminary data.</text>
</comment>
<dbReference type="PROSITE" id="PS50011">
    <property type="entry name" value="PROTEIN_KINASE_DOM"/>
    <property type="match status" value="1"/>
</dbReference>
<dbReference type="GO" id="GO:0005952">
    <property type="term" value="C:cAMP-dependent protein kinase complex"/>
    <property type="evidence" value="ECO:0007669"/>
    <property type="project" value="TreeGrafter"/>
</dbReference>
<dbReference type="SUPFAM" id="SSF56112">
    <property type="entry name" value="Protein kinase-like (PK-like)"/>
    <property type="match status" value="1"/>
</dbReference>
<dbReference type="FunFam" id="3.60.40.10:FF:000007">
    <property type="entry name" value="Phosphatase 2C and cyclic nucleotide-binding/kinase domain-containing protein"/>
    <property type="match status" value="1"/>
</dbReference>
<dbReference type="EMBL" id="VOIH02000007">
    <property type="protein sequence ID" value="KAF3441893.1"/>
    <property type="molecule type" value="Genomic_DNA"/>
</dbReference>
<comment type="cofactor">
    <cofactor evidence="2">
        <name>Mg(2+)</name>
        <dbReference type="ChEBI" id="CHEBI:18420"/>
    </cofactor>
</comment>
<comment type="catalytic activity">
    <reaction evidence="14">
        <text>O-phospho-L-seryl-[protein] + H2O = L-seryl-[protein] + phosphate</text>
        <dbReference type="Rhea" id="RHEA:20629"/>
        <dbReference type="Rhea" id="RHEA-COMP:9863"/>
        <dbReference type="Rhea" id="RHEA-COMP:11604"/>
        <dbReference type="ChEBI" id="CHEBI:15377"/>
        <dbReference type="ChEBI" id="CHEBI:29999"/>
        <dbReference type="ChEBI" id="CHEBI:43474"/>
        <dbReference type="ChEBI" id="CHEBI:83421"/>
        <dbReference type="EC" id="3.1.3.16"/>
    </reaction>
</comment>
<sequence>MGCVYSRVCIGEVCTPRDARIRQSQNVRNNEIPVFSPASSHGENGENRDQLNQLNSTRESEVGITRLSRVSSQFLPPGGSRTVKIPSANYELRYSYLSQRGYYPDALDKANQDSFCIHTPFGTNPEDNFFGVFDGHGEFGAQCSQFVKRKLCENLLRNSRFQLDAVEACHAAFLTTNSQLHADCLDDSMSGTTAITVLVRGRTIYVANSGDSRAVIAERRGRDIVAVDLSIDQTPFRADELERVKLCGARVLTLDQIEGLKNPDVQCWGTEEGDDGDPPRLWVPNGMYPGTAFTRSIGDSIAETVGVVATPEIVVLELTPNHPFFVLASDGVFEFLSSQTVVDMVAKYKDPRDACAAIVAESYRLWLQYETRTDDITVIVVHVDGLTDIHAGETASPAAVLRPPVPQVVEVTGSESPSTFSWNSRNHRVRHDVSKARLRAIESSLENGQIWVPPSPAHRKTWEEEAHIERALHDHFLFRKLTDSQCHVLLDCMQRVEVQPGEVVVKQGGEGDCFYVVGSGEFEVFTTQEEKNGEVPRVLQRYTPEKLSSFGELALMYNKPLQASVRAVTSGTLWALRREDFRGILMSEFSNLSSLKLLRSVDLLSRLTILQLSHIADSLYEVSFSDGQTIVNKSDGLLAMYIIQKGQVRITFDADLMSNPHVCSLKSDNQKEGENLQSSQELTMEKKEGSYFGEWALLGEHIDSLSAVAVGDVVCAVLTKEKFDTVVGPFTKISQDDQKSSNLSSDSSKEPAKMMDISTLTKVQLSDLEWKTCLCYTDCGEIGHVLLRDSENMLSLKRFSKKVAKRLGKEAQVLKEKNLMKSISPSAHVPQILCTCVDQTHAGILLNTCLACPLSSILHTSLDESSVRFFAASIFTALEDLHKNDVLYRGVSPDVLMLDQTGHIQVVDFRFGKKLSGERTFTICGMADFLAPEIVQGKGHGFAADWWALGVLIYFMLKGELPFGSWRESELDTFAKIAKGQINLPQTFSPEVVDLITKLLEVDENSRLGNHGSDSVKGHPWFDGVDWKGIKDCSCPVPHEITSRITQHLDSRTEETAFPRVSLSGDVEGEPEIPEWLDDW</sequence>
<dbReference type="GO" id="GO:0005524">
    <property type="term" value="F:ATP binding"/>
    <property type="evidence" value="ECO:0007669"/>
    <property type="project" value="UniProtKB-KW"/>
</dbReference>
<dbReference type="CDD" id="cd00143">
    <property type="entry name" value="PP2Cc"/>
    <property type="match status" value="1"/>
</dbReference>
<dbReference type="PROSITE" id="PS01032">
    <property type="entry name" value="PPM_1"/>
    <property type="match status" value="1"/>
</dbReference>
<evidence type="ECO:0000256" key="6">
    <source>
        <dbReference type="ARBA" id="ARBA00022723"/>
    </source>
</evidence>
<evidence type="ECO:0000256" key="12">
    <source>
        <dbReference type="ARBA" id="ARBA00022912"/>
    </source>
</evidence>
<proteinExistence type="inferred from homology"/>
<dbReference type="InterPro" id="IPR018490">
    <property type="entry name" value="cNMP-bd_dom_sf"/>
</dbReference>
<dbReference type="InterPro" id="IPR014710">
    <property type="entry name" value="RmlC-like_jellyroll"/>
</dbReference>
<evidence type="ECO:0000259" key="20">
    <source>
        <dbReference type="PROSITE" id="PS51746"/>
    </source>
</evidence>
<feature type="domain" description="Cyclic nucleotide-binding" evidence="19">
    <location>
        <begin position="477"/>
        <end position="586"/>
    </location>
</feature>
<dbReference type="PANTHER" id="PTHR24353:SF127">
    <property type="entry name" value="PROTEIN PHOSPHATASE 2C AND CYCLIC NUCLEOTIDE-BINDING_KINASE DOMAIN-CONTAINING PROTEIN"/>
    <property type="match status" value="1"/>
</dbReference>
<keyword evidence="13" id="KW-0464">Manganese</keyword>
<evidence type="ECO:0000256" key="5">
    <source>
        <dbReference type="ARBA" id="ARBA00022679"/>
    </source>
</evidence>
<dbReference type="PRINTS" id="PR00103">
    <property type="entry name" value="CAMPKINASE"/>
</dbReference>
<dbReference type="GO" id="GO:0004722">
    <property type="term" value="F:protein serine/threonine phosphatase activity"/>
    <property type="evidence" value="ECO:0007669"/>
    <property type="project" value="UniProtKB-EC"/>
</dbReference>
<dbReference type="InterPro" id="IPR000719">
    <property type="entry name" value="Prot_kinase_dom"/>
</dbReference>
<evidence type="ECO:0000256" key="14">
    <source>
        <dbReference type="ARBA" id="ARBA00047761"/>
    </source>
</evidence>
<keyword evidence="6" id="KW-0479">Metal-binding</keyword>
<dbReference type="FunFam" id="2.60.120.10:FF:000048">
    <property type="entry name" value="Protein phosphatase 2C and cyclic nucleotide-binding/kinase domain-containing protein"/>
    <property type="match status" value="1"/>
</dbReference>
<organism evidence="21 22">
    <name type="scientific">Rhamnella rubrinervis</name>
    <dbReference type="NCBI Taxonomy" id="2594499"/>
    <lineage>
        <taxon>Eukaryota</taxon>
        <taxon>Viridiplantae</taxon>
        <taxon>Streptophyta</taxon>
        <taxon>Embryophyta</taxon>
        <taxon>Tracheophyta</taxon>
        <taxon>Spermatophyta</taxon>
        <taxon>Magnoliopsida</taxon>
        <taxon>eudicotyledons</taxon>
        <taxon>Gunneridae</taxon>
        <taxon>Pentapetalae</taxon>
        <taxon>rosids</taxon>
        <taxon>fabids</taxon>
        <taxon>Rosales</taxon>
        <taxon>Rhamnaceae</taxon>
        <taxon>rhamnoid group</taxon>
        <taxon>Rhamneae</taxon>
        <taxon>Rhamnella</taxon>
    </lineage>
</organism>
<feature type="region of interest" description="Disordered" evidence="17">
    <location>
        <begin position="25"/>
        <end position="60"/>
    </location>
</feature>
<evidence type="ECO:0000259" key="18">
    <source>
        <dbReference type="PROSITE" id="PS50011"/>
    </source>
</evidence>
<keyword evidence="10" id="KW-0067">ATP-binding</keyword>
<dbReference type="SUPFAM" id="SSF81606">
    <property type="entry name" value="PP2C-like"/>
    <property type="match status" value="1"/>
</dbReference>
<dbReference type="GO" id="GO:0004691">
    <property type="term" value="F:cAMP-dependent protein kinase activity"/>
    <property type="evidence" value="ECO:0007669"/>
    <property type="project" value="TreeGrafter"/>
</dbReference>
<evidence type="ECO:0000256" key="15">
    <source>
        <dbReference type="ARBA" id="ARBA00048336"/>
    </source>
</evidence>
<evidence type="ECO:0000256" key="16">
    <source>
        <dbReference type="RuleBase" id="RU003465"/>
    </source>
</evidence>
<gene>
    <name evidence="21" type="ORF">FNV43_RR15808</name>
</gene>
<evidence type="ECO:0000313" key="21">
    <source>
        <dbReference type="EMBL" id="KAF3441893.1"/>
    </source>
</evidence>
<keyword evidence="22" id="KW-1185">Reference proteome</keyword>
<dbReference type="SMART" id="SM00332">
    <property type="entry name" value="PP2Cc"/>
    <property type="match status" value="1"/>
</dbReference>
<dbReference type="CDD" id="cd00038">
    <property type="entry name" value="CAP_ED"/>
    <property type="match status" value="2"/>
</dbReference>
<dbReference type="Gene3D" id="3.30.200.20">
    <property type="entry name" value="Phosphorylase Kinase, domain 1"/>
    <property type="match status" value="1"/>
</dbReference>
<name>A0A8K0E794_9ROSA</name>
<keyword evidence="7" id="KW-0547">Nucleotide-binding</keyword>
<keyword evidence="9 16" id="KW-0378">Hydrolase</keyword>
<evidence type="ECO:0000256" key="3">
    <source>
        <dbReference type="ARBA" id="ARBA00013081"/>
    </source>
</evidence>
<evidence type="ECO:0000256" key="17">
    <source>
        <dbReference type="SAM" id="MobiDB-lite"/>
    </source>
</evidence>
<evidence type="ECO:0000256" key="1">
    <source>
        <dbReference type="ARBA" id="ARBA00001936"/>
    </source>
</evidence>
<comment type="catalytic activity">
    <reaction evidence="15">
        <text>O-phospho-L-threonyl-[protein] + H2O = L-threonyl-[protein] + phosphate</text>
        <dbReference type="Rhea" id="RHEA:47004"/>
        <dbReference type="Rhea" id="RHEA-COMP:11060"/>
        <dbReference type="Rhea" id="RHEA-COMP:11605"/>
        <dbReference type="ChEBI" id="CHEBI:15377"/>
        <dbReference type="ChEBI" id="CHEBI:30013"/>
        <dbReference type="ChEBI" id="CHEBI:43474"/>
        <dbReference type="ChEBI" id="CHEBI:61977"/>
        <dbReference type="EC" id="3.1.3.16"/>
    </reaction>
</comment>
<evidence type="ECO:0000256" key="8">
    <source>
        <dbReference type="ARBA" id="ARBA00022777"/>
    </source>
</evidence>
<evidence type="ECO:0000256" key="7">
    <source>
        <dbReference type="ARBA" id="ARBA00022741"/>
    </source>
</evidence>
<dbReference type="PROSITE" id="PS50042">
    <property type="entry name" value="CNMP_BINDING_3"/>
    <property type="match status" value="2"/>
</dbReference>
<keyword evidence="4" id="KW-0723">Serine/threonine-protein kinase</keyword>
<comment type="similarity">
    <text evidence="16">Belongs to the PP2C family.</text>
</comment>
<feature type="domain" description="Protein kinase" evidence="18">
    <location>
        <begin position="771"/>
        <end position="1022"/>
    </location>
</feature>
<keyword evidence="8" id="KW-0418">Kinase</keyword>
<dbReference type="Gene3D" id="1.10.510.10">
    <property type="entry name" value="Transferase(Phosphotransferase) domain 1"/>
    <property type="match status" value="1"/>
</dbReference>
<comment type="cofactor">
    <cofactor evidence="1">
        <name>Mn(2+)</name>
        <dbReference type="ChEBI" id="CHEBI:29035"/>
    </cofactor>
</comment>
<evidence type="ECO:0000256" key="10">
    <source>
        <dbReference type="ARBA" id="ARBA00022840"/>
    </source>
</evidence>
<dbReference type="Pfam" id="PF00027">
    <property type="entry name" value="cNMP_binding"/>
    <property type="match status" value="2"/>
</dbReference>
<evidence type="ECO:0000259" key="19">
    <source>
        <dbReference type="PROSITE" id="PS50042"/>
    </source>
</evidence>
<protein>
    <recommendedName>
        <fullName evidence="3">protein-serine/threonine phosphatase</fullName>
        <ecNumber evidence="3">3.1.3.16</ecNumber>
    </recommendedName>
</protein>
<dbReference type="InterPro" id="IPR011009">
    <property type="entry name" value="Kinase-like_dom_sf"/>
</dbReference>
<dbReference type="Pfam" id="PF00069">
    <property type="entry name" value="Pkinase"/>
    <property type="match status" value="1"/>
</dbReference>